<feature type="region of interest" description="Disordered" evidence="3">
    <location>
        <begin position="236"/>
        <end position="271"/>
    </location>
</feature>
<feature type="domain" description="Methyltransferase" evidence="4">
    <location>
        <begin position="43"/>
        <end position="133"/>
    </location>
</feature>
<keyword evidence="1" id="KW-0489">Methyltransferase</keyword>
<dbReference type="CDD" id="cd02440">
    <property type="entry name" value="AdoMet_MTases"/>
    <property type="match status" value="1"/>
</dbReference>
<proteinExistence type="predicted"/>
<dbReference type="Gene3D" id="3.40.50.150">
    <property type="entry name" value="Vaccinia Virus protein VP39"/>
    <property type="match status" value="1"/>
</dbReference>
<accession>A0A8J3B623</accession>
<dbReference type="PANTHER" id="PTHR43861">
    <property type="entry name" value="TRANS-ACONITATE 2-METHYLTRANSFERASE-RELATED"/>
    <property type="match status" value="1"/>
</dbReference>
<reference evidence="5" key="2">
    <citation type="submission" date="2020-09" db="EMBL/GenBank/DDBJ databases">
        <authorList>
            <person name="Sun Q."/>
            <person name="Ohkuma M."/>
        </authorList>
    </citation>
    <scope>NUCLEOTIDE SEQUENCE</scope>
    <source>
        <strain evidence="5">JCM 3090</strain>
    </source>
</reference>
<gene>
    <name evidence="5" type="ORF">GCM10010123_28040</name>
</gene>
<evidence type="ECO:0000259" key="4">
    <source>
        <dbReference type="Pfam" id="PF13649"/>
    </source>
</evidence>
<keyword evidence="6" id="KW-1185">Reference proteome</keyword>
<evidence type="ECO:0000313" key="6">
    <source>
        <dbReference type="Proteomes" id="UP000649739"/>
    </source>
</evidence>
<comment type="caution">
    <text evidence="5">The sequence shown here is derived from an EMBL/GenBank/DDBJ whole genome shotgun (WGS) entry which is preliminary data.</text>
</comment>
<dbReference type="SUPFAM" id="SSF53335">
    <property type="entry name" value="S-adenosyl-L-methionine-dependent methyltransferases"/>
    <property type="match status" value="1"/>
</dbReference>
<dbReference type="RefSeq" id="WP_189170558.1">
    <property type="nucleotide sequence ID" value="NZ_BMQB01000005.1"/>
</dbReference>
<evidence type="ECO:0000313" key="5">
    <source>
        <dbReference type="EMBL" id="GGJ96463.1"/>
    </source>
</evidence>
<dbReference type="GO" id="GO:0008168">
    <property type="term" value="F:methyltransferase activity"/>
    <property type="evidence" value="ECO:0007669"/>
    <property type="project" value="UniProtKB-KW"/>
</dbReference>
<dbReference type="Gene3D" id="2.20.130.10">
    <property type="entry name" value="CAC2371-like domains"/>
    <property type="match status" value="1"/>
</dbReference>
<dbReference type="InterPro" id="IPR041698">
    <property type="entry name" value="Methyltransf_25"/>
</dbReference>
<dbReference type="AlphaFoldDB" id="A0A8J3B623"/>
<dbReference type="Proteomes" id="UP000649739">
    <property type="component" value="Unassembled WGS sequence"/>
</dbReference>
<evidence type="ECO:0000256" key="2">
    <source>
        <dbReference type="ARBA" id="ARBA00022679"/>
    </source>
</evidence>
<dbReference type="GO" id="GO:0032259">
    <property type="term" value="P:methylation"/>
    <property type="evidence" value="ECO:0007669"/>
    <property type="project" value="UniProtKB-KW"/>
</dbReference>
<dbReference type="EMBL" id="BMQB01000005">
    <property type="protein sequence ID" value="GGJ96463.1"/>
    <property type="molecule type" value="Genomic_DNA"/>
</dbReference>
<dbReference type="InterPro" id="IPR029063">
    <property type="entry name" value="SAM-dependent_MTases_sf"/>
</dbReference>
<evidence type="ECO:0000256" key="3">
    <source>
        <dbReference type="SAM" id="MobiDB-lite"/>
    </source>
</evidence>
<evidence type="ECO:0000256" key="1">
    <source>
        <dbReference type="ARBA" id="ARBA00022603"/>
    </source>
</evidence>
<keyword evidence="2" id="KW-0808">Transferase</keyword>
<dbReference type="PANTHER" id="PTHR43861:SF1">
    <property type="entry name" value="TRANS-ACONITATE 2-METHYLTRANSFERASE"/>
    <property type="match status" value="1"/>
</dbReference>
<reference evidence="5" key="1">
    <citation type="journal article" date="2014" name="Int. J. Syst. Evol. Microbiol.">
        <title>Complete genome sequence of Corynebacterium casei LMG S-19264T (=DSM 44701T), isolated from a smear-ripened cheese.</title>
        <authorList>
            <consortium name="US DOE Joint Genome Institute (JGI-PGF)"/>
            <person name="Walter F."/>
            <person name="Albersmeier A."/>
            <person name="Kalinowski J."/>
            <person name="Ruckert C."/>
        </authorList>
    </citation>
    <scope>NUCLEOTIDE SEQUENCE</scope>
    <source>
        <strain evidence="5">JCM 3090</strain>
    </source>
</reference>
<name>A0A8J3B623_9ACTN</name>
<protein>
    <recommendedName>
        <fullName evidence="4">Methyltransferase domain-containing protein</fullName>
    </recommendedName>
</protein>
<sequence>MYGQDSARIYSAQHTARGKDYPGEAAAVAGWIRRRRPDAASLLDVACGTGGHLRPFAGMFARVEGLDSAEAMLEIARAELPGVPLHRGDMRDFRLGRTFDAVTCLFASIAYVGSLAELHAAVASLAAHAAPGGVVAVEPWWFPDTYVDRWVSGDVVRTDGVTIARVAHTVRDGGASRMAVHYLRATPEHGVEHISEVHRAMLFDRSEYEAAFRAAGLDPEYVPDVQSGRGLFVGVRTPDPAGPAAPPSAAAPGTGRGSGGGGSGGGGRVAL</sequence>
<feature type="compositionally biased region" description="Gly residues" evidence="3">
    <location>
        <begin position="254"/>
        <end position="271"/>
    </location>
</feature>
<organism evidence="5 6">
    <name type="scientific">Pilimelia anulata</name>
    <dbReference type="NCBI Taxonomy" id="53371"/>
    <lineage>
        <taxon>Bacteria</taxon>
        <taxon>Bacillati</taxon>
        <taxon>Actinomycetota</taxon>
        <taxon>Actinomycetes</taxon>
        <taxon>Micromonosporales</taxon>
        <taxon>Micromonosporaceae</taxon>
        <taxon>Pilimelia</taxon>
    </lineage>
</organism>
<dbReference type="Pfam" id="PF13649">
    <property type="entry name" value="Methyltransf_25"/>
    <property type="match status" value="1"/>
</dbReference>